<dbReference type="RefSeq" id="WP_158657636.1">
    <property type="nucleotide sequence ID" value="NZ_POQT01000033.1"/>
</dbReference>
<gene>
    <name evidence="2" type="ORF">BKA19_0059</name>
</gene>
<keyword evidence="1" id="KW-1133">Transmembrane helix</keyword>
<accession>A0A4Q7Y397</accession>
<organism evidence="2 3">
    <name type="scientific">Blastococcus saxobsidens</name>
    <dbReference type="NCBI Taxonomy" id="138336"/>
    <lineage>
        <taxon>Bacteria</taxon>
        <taxon>Bacillati</taxon>
        <taxon>Actinomycetota</taxon>
        <taxon>Actinomycetes</taxon>
        <taxon>Geodermatophilales</taxon>
        <taxon>Geodermatophilaceae</taxon>
        <taxon>Blastococcus</taxon>
    </lineage>
</organism>
<keyword evidence="3" id="KW-1185">Reference proteome</keyword>
<dbReference type="Proteomes" id="UP000292507">
    <property type="component" value="Unassembled WGS sequence"/>
</dbReference>
<dbReference type="AlphaFoldDB" id="A0A4Q7Y397"/>
<feature type="transmembrane region" description="Helical" evidence="1">
    <location>
        <begin position="29"/>
        <end position="48"/>
    </location>
</feature>
<evidence type="ECO:0000256" key="1">
    <source>
        <dbReference type="SAM" id="Phobius"/>
    </source>
</evidence>
<name>A0A4Q7Y397_9ACTN</name>
<reference evidence="2 3" key="1">
    <citation type="submission" date="2019-02" db="EMBL/GenBank/DDBJ databases">
        <title>Sequencing the genomes of 1000 actinobacteria strains.</title>
        <authorList>
            <person name="Klenk H.-P."/>
        </authorList>
    </citation>
    <scope>NUCLEOTIDE SEQUENCE [LARGE SCALE GENOMIC DNA]</scope>
    <source>
        <strain evidence="2 3">DSM 44509</strain>
    </source>
</reference>
<evidence type="ECO:0000313" key="3">
    <source>
        <dbReference type="Proteomes" id="UP000292507"/>
    </source>
</evidence>
<protein>
    <submittedName>
        <fullName evidence="2">Uncharacterized protein</fullName>
    </submittedName>
</protein>
<sequence>MQVVERVNADADDLQRCIRERAEHQRRSATIWHVGASVQIVSLVVVAAKDLV</sequence>
<comment type="caution">
    <text evidence="2">The sequence shown here is derived from an EMBL/GenBank/DDBJ whole genome shotgun (WGS) entry which is preliminary data.</text>
</comment>
<keyword evidence="1" id="KW-0472">Membrane</keyword>
<proteinExistence type="predicted"/>
<keyword evidence="1" id="KW-0812">Transmembrane</keyword>
<dbReference type="EMBL" id="SHKV01000001">
    <property type="protein sequence ID" value="RZU30443.1"/>
    <property type="molecule type" value="Genomic_DNA"/>
</dbReference>
<evidence type="ECO:0000313" key="2">
    <source>
        <dbReference type="EMBL" id="RZU30443.1"/>
    </source>
</evidence>